<proteinExistence type="predicted"/>
<protein>
    <recommendedName>
        <fullName evidence="1">DUF4376 domain-containing protein</fullName>
    </recommendedName>
</protein>
<name>A0A6L3IIM2_9BACT</name>
<dbReference type="InterPro" id="IPR025484">
    <property type="entry name" value="DUF4376"/>
</dbReference>
<dbReference type="AlphaFoldDB" id="A0A6L3IIM2"/>
<dbReference type="Pfam" id="PF14301">
    <property type="entry name" value="DUF4376"/>
    <property type="match status" value="1"/>
</dbReference>
<comment type="caution">
    <text evidence="2">The sequence shown here is derived from an EMBL/GenBank/DDBJ whole genome shotgun (WGS) entry which is preliminary data.</text>
</comment>
<reference evidence="2 3" key="1">
    <citation type="journal article" date="2019" name="Nat. Med.">
        <title>A library of human gut bacterial isolates paired with longitudinal multiomics data enables mechanistic microbiome research.</title>
        <authorList>
            <person name="Poyet M."/>
            <person name="Groussin M."/>
            <person name="Gibbons S.M."/>
            <person name="Avila-Pacheco J."/>
            <person name="Jiang X."/>
            <person name="Kearney S.M."/>
            <person name="Perrotta A.R."/>
            <person name="Berdy B."/>
            <person name="Zhao S."/>
            <person name="Lieberman T.D."/>
            <person name="Swanson P.K."/>
            <person name="Smith M."/>
            <person name="Roesemann S."/>
            <person name="Alexander J.E."/>
            <person name="Rich S.A."/>
            <person name="Livny J."/>
            <person name="Vlamakis H."/>
            <person name="Clish C."/>
            <person name="Bullock K."/>
            <person name="Deik A."/>
            <person name="Scott J."/>
            <person name="Pierce K.A."/>
            <person name="Xavier R.J."/>
            <person name="Alm E.J."/>
        </authorList>
    </citation>
    <scope>NUCLEOTIDE SEQUENCE [LARGE SCALE GENOMIC DNA]</scope>
    <source>
        <strain evidence="2 3">BIOML-A25</strain>
    </source>
</reference>
<evidence type="ECO:0000259" key="1">
    <source>
        <dbReference type="Pfam" id="PF14301"/>
    </source>
</evidence>
<sequence>MKRVEGTSGIRLIECVSPARNRWRIRWDVQEREDGSASYMEESFVGRPHMDTIKSVITDWYNEQIDREILSGFLYEGMPVWLSSENQFNYKAAYDLAVQTGGATLPVTFKSGTHEVPQHREFVTLEELTDFYTKAMKHVQDTLSDGWRKKDAFDPEKYRVE</sequence>
<evidence type="ECO:0000313" key="3">
    <source>
        <dbReference type="Proteomes" id="UP000481700"/>
    </source>
</evidence>
<evidence type="ECO:0000313" key="2">
    <source>
        <dbReference type="EMBL" id="KAA5301715.1"/>
    </source>
</evidence>
<organism evidence="2 3">
    <name type="scientific">Phocaeicola dorei</name>
    <dbReference type="NCBI Taxonomy" id="357276"/>
    <lineage>
        <taxon>Bacteria</taxon>
        <taxon>Pseudomonadati</taxon>
        <taxon>Bacteroidota</taxon>
        <taxon>Bacteroidia</taxon>
        <taxon>Bacteroidales</taxon>
        <taxon>Bacteroidaceae</taxon>
        <taxon>Phocaeicola</taxon>
    </lineage>
</organism>
<dbReference type="EMBL" id="VVZV01000347">
    <property type="protein sequence ID" value="KAA5301715.1"/>
    <property type="molecule type" value="Genomic_DNA"/>
</dbReference>
<feature type="domain" description="DUF4376" evidence="1">
    <location>
        <begin position="61"/>
        <end position="156"/>
    </location>
</feature>
<gene>
    <name evidence="2" type="ORF">F2Z07_27630</name>
</gene>
<accession>A0A6L3IIM2</accession>
<dbReference type="RefSeq" id="WP_149937798.1">
    <property type="nucleotide sequence ID" value="NZ_VVZV01000347.1"/>
</dbReference>
<dbReference type="Proteomes" id="UP000481700">
    <property type="component" value="Unassembled WGS sequence"/>
</dbReference>